<comment type="subcellular location">
    <subcellularLocation>
        <location evidence="1">Cell membrane</location>
        <topology evidence="1">Multi-pass membrane protein</topology>
    </subcellularLocation>
</comment>
<evidence type="ECO:0000313" key="12">
    <source>
        <dbReference type="Proteomes" id="UP000192708"/>
    </source>
</evidence>
<dbReference type="Pfam" id="PF01757">
    <property type="entry name" value="Acyl_transf_3"/>
    <property type="match status" value="1"/>
</dbReference>
<feature type="transmembrane region" description="Helical" evidence="8">
    <location>
        <begin position="43"/>
        <end position="63"/>
    </location>
</feature>
<feature type="transmembrane region" description="Helical" evidence="8">
    <location>
        <begin position="282"/>
        <end position="300"/>
    </location>
</feature>
<dbReference type="GO" id="GO:0009103">
    <property type="term" value="P:lipopolysaccharide biosynthetic process"/>
    <property type="evidence" value="ECO:0007669"/>
    <property type="project" value="TreeGrafter"/>
</dbReference>
<feature type="transmembrane region" description="Helical" evidence="8">
    <location>
        <begin position="351"/>
        <end position="372"/>
    </location>
</feature>
<evidence type="ECO:0000256" key="5">
    <source>
        <dbReference type="ARBA" id="ARBA00022989"/>
    </source>
</evidence>
<feature type="transmembrane region" description="Helical" evidence="8">
    <location>
        <begin position="84"/>
        <end position="105"/>
    </location>
</feature>
<protein>
    <submittedName>
        <fullName evidence="11">Peptidoglycan/LPS O-acetylase OafA/YrhL, contains acyltransferase and SGNH-hydrolase domains</fullName>
    </submittedName>
</protein>
<dbReference type="GO" id="GO:0016788">
    <property type="term" value="F:hydrolase activity, acting on ester bonds"/>
    <property type="evidence" value="ECO:0007669"/>
    <property type="project" value="UniProtKB-ARBA"/>
</dbReference>
<dbReference type="GO" id="GO:0016747">
    <property type="term" value="F:acyltransferase activity, transferring groups other than amino-acyl groups"/>
    <property type="evidence" value="ECO:0007669"/>
    <property type="project" value="InterPro"/>
</dbReference>
<keyword evidence="7 11" id="KW-0012">Acyltransferase</keyword>
<keyword evidence="6 8" id="KW-0472">Membrane</keyword>
<feature type="transmembrane region" description="Helical" evidence="8">
    <location>
        <begin position="253"/>
        <end position="270"/>
    </location>
</feature>
<evidence type="ECO:0000256" key="3">
    <source>
        <dbReference type="ARBA" id="ARBA00022679"/>
    </source>
</evidence>
<dbReference type="Pfam" id="PF19040">
    <property type="entry name" value="SGNH"/>
    <property type="match status" value="1"/>
</dbReference>
<keyword evidence="11" id="KW-0378">Hydrolase</keyword>
<dbReference type="RefSeq" id="WP_159460800.1">
    <property type="nucleotide sequence ID" value="NZ_FWXJ01000003.1"/>
</dbReference>
<dbReference type="InterPro" id="IPR043968">
    <property type="entry name" value="SGNH"/>
</dbReference>
<dbReference type="OrthoDB" id="9814807at2"/>
<sequence>MRLPIQSENKNALGYRPDIDGLRAIAVLLVITFHAYPEKIRGGFIGVDIFFVISGYLISSLLYQHLQSETFSILEFYERRIRRIFPALLTVIITCFIVGWCILLPDELKQLGKNIAGGAGFISNLLYWNESGYFDSLAINKPLLHLWSLGVEEQFYLFWPIFLYFVAKKKESFLRFTIFITVISFIANIIYSKIDPIAAFYSPLTRFWELQCGAILAWSKLQGKQFEKNNWLSLIGVTMIGISAYQIDETMTFPGWLAIFPVFGSLLVIASNQDRFINKYILSNRIMVWVGLISYPLYLWHWPLISFASILEGRFPDVHVRSKALFIALILSWLTYKLIEKPLRFGKYPKNKVLALCITMVLMGSIGAYTFMKNGLVFFKQEPSLQTFKGEIGHPPFDNYLSSNFYKCTPEYLYQEALSIKVRCYQSKPNGPIHLALIGDSHAEHLFIGLAEALPNKNIVFYVKPESPFVDNDQFKKIYDYVLNNHSIKQIILALNWNGKIGREKTPEIFEQKLLATTNMISKSGKTLFITNDVPVFSFDPKKCVSIRWPKTEQVCNEKLAFNYYTDILKRVAAATNNMHIINTLEDFCSDDECSMVKDKTILYRDFNHLNIDGSHYLAKSILQKNPLLKKEE</sequence>
<evidence type="ECO:0000256" key="6">
    <source>
        <dbReference type="ARBA" id="ARBA00023136"/>
    </source>
</evidence>
<dbReference type="PANTHER" id="PTHR23028:SF53">
    <property type="entry name" value="ACYL_TRANSF_3 DOMAIN-CONTAINING PROTEIN"/>
    <property type="match status" value="1"/>
</dbReference>
<feature type="transmembrane region" description="Helical" evidence="8">
    <location>
        <begin position="21"/>
        <end position="37"/>
    </location>
</feature>
<keyword evidence="12" id="KW-1185">Reference proteome</keyword>
<proteinExistence type="predicted"/>
<dbReference type="STRING" id="1938817.SAMN06296008_10352"/>
<dbReference type="InterPro" id="IPR050879">
    <property type="entry name" value="Acyltransferase_3"/>
</dbReference>
<dbReference type="Proteomes" id="UP000192708">
    <property type="component" value="Unassembled WGS sequence"/>
</dbReference>
<keyword evidence="3 11" id="KW-0808">Transferase</keyword>
<evidence type="ECO:0000256" key="1">
    <source>
        <dbReference type="ARBA" id="ARBA00004651"/>
    </source>
</evidence>
<keyword evidence="2" id="KW-1003">Cell membrane</keyword>
<evidence type="ECO:0000256" key="2">
    <source>
        <dbReference type="ARBA" id="ARBA00022475"/>
    </source>
</evidence>
<feature type="domain" description="Acyltransferase 3" evidence="9">
    <location>
        <begin position="18"/>
        <end position="336"/>
    </location>
</feature>
<dbReference type="EMBL" id="FWXJ01000003">
    <property type="protein sequence ID" value="SMC35386.1"/>
    <property type="molecule type" value="Genomic_DNA"/>
</dbReference>
<dbReference type="InterPro" id="IPR002656">
    <property type="entry name" value="Acyl_transf_3_dom"/>
</dbReference>
<dbReference type="GO" id="GO:0005886">
    <property type="term" value="C:plasma membrane"/>
    <property type="evidence" value="ECO:0007669"/>
    <property type="project" value="UniProtKB-SubCell"/>
</dbReference>
<reference evidence="11 12" key="1">
    <citation type="submission" date="2017-04" db="EMBL/GenBank/DDBJ databases">
        <authorList>
            <person name="Afonso C.L."/>
            <person name="Miller P.J."/>
            <person name="Scott M.A."/>
            <person name="Spackman E."/>
            <person name="Goraichik I."/>
            <person name="Dimitrov K.M."/>
            <person name="Suarez D.L."/>
            <person name="Swayne D.E."/>
        </authorList>
    </citation>
    <scope>NUCLEOTIDE SEQUENCE [LARGE SCALE GENOMIC DNA]</scope>
    <source>
        <strain evidence="11 12">VK13</strain>
    </source>
</reference>
<evidence type="ECO:0000256" key="7">
    <source>
        <dbReference type="ARBA" id="ARBA00023315"/>
    </source>
</evidence>
<keyword evidence="5 8" id="KW-1133">Transmembrane helix</keyword>
<name>A0A1W1YGX2_9BURK</name>
<feature type="transmembrane region" description="Helical" evidence="8">
    <location>
        <begin position="173"/>
        <end position="191"/>
    </location>
</feature>
<keyword evidence="4 8" id="KW-0812">Transmembrane</keyword>
<evidence type="ECO:0000256" key="8">
    <source>
        <dbReference type="SAM" id="Phobius"/>
    </source>
</evidence>
<dbReference type="PANTHER" id="PTHR23028">
    <property type="entry name" value="ACETYLTRANSFERASE"/>
    <property type="match status" value="1"/>
</dbReference>
<dbReference type="SUPFAM" id="SSF52266">
    <property type="entry name" value="SGNH hydrolase"/>
    <property type="match status" value="1"/>
</dbReference>
<accession>A0A1W1YGX2</accession>
<dbReference type="InterPro" id="IPR036514">
    <property type="entry name" value="SGNH_hydro_sf"/>
</dbReference>
<feature type="transmembrane region" description="Helical" evidence="8">
    <location>
        <begin position="320"/>
        <end position="339"/>
    </location>
</feature>
<evidence type="ECO:0000259" key="10">
    <source>
        <dbReference type="Pfam" id="PF19040"/>
    </source>
</evidence>
<organism evidence="11 12">
    <name type="scientific">Polynucleobacter kasalickyi</name>
    <dbReference type="NCBI Taxonomy" id="1938817"/>
    <lineage>
        <taxon>Bacteria</taxon>
        <taxon>Pseudomonadati</taxon>
        <taxon>Pseudomonadota</taxon>
        <taxon>Betaproteobacteria</taxon>
        <taxon>Burkholderiales</taxon>
        <taxon>Burkholderiaceae</taxon>
        <taxon>Polynucleobacter</taxon>
    </lineage>
</organism>
<feature type="domain" description="SGNH" evidence="10">
    <location>
        <begin position="423"/>
        <end position="623"/>
    </location>
</feature>
<feature type="transmembrane region" description="Helical" evidence="8">
    <location>
        <begin position="144"/>
        <end position="166"/>
    </location>
</feature>
<evidence type="ECO:0000259" key="9">
    <source>
        <dbReference type="Pfam" id="PF01757"/>
    </source>
</evidence>
<dbReference type="Gene3D" id="3.40.50.1110">
    <property type="entry name" value="SGNH hydrolase"/>
    <property type="match status" value="1"/>
</dbReference>
<dbReference type="AlphaFoldDB" id="A0A1W1YGX2"/>
<gene>
    <name evidence="11" type="ORF">SAMN06296008_10352</name>
</gene>
<evidence type="ECO:0000313" key="11">
    <source>
        <dbReference type="EMBL" id="SMC35386.1"/>
    </source>
</evidence>
<evidence type="ECO:0000256" key="4">
    <source>
        <dbReference type="ARBA" id="ARBA00022692"/>
    </source>
</evidence>